<dbReference type="Pfam" id="PF17946">
    <property type="entry name" value="RecC_C"/>
    <property type="match status" value="1"/>
</dbReference>
<keyword evidence="15" id="KW-1185">Reference proteome</keyword>
<keyword evidence="4 10" id="KW-0378">Hydrolase</keyword>
<evidence type="ECO:0000256" key="8">
    <source>
        <dbReference type="ARBA" id="ARBA00023125"/>
    </source>
</evidence>
<dbReference type="Gene3D" id="3.40.50.300">
    <property type="entry name" value="P-loop containing nucleotide triphosphate hydrolases"/>
    <property type="match status" value="2"/>
</dbReference>
<dbReference type="InterPro" id="IPR013986">
    <property type="entry name" value="DExx_box_DNA_helicase_dom_sf"/>
</dbReference>
<keyword evidence="5 10" id="KW-0347">Helicase</keyword>
<evidence type="ECO:0000259" key="11">
    <source>
        <dbReference type="Pfam" id="PF17946"/>
    </source>
</evidence>
<evidence type="ECO:0000313" key="12">
    <source>
        <dbReference type="EMBL" id="STQ89165.1"/>
    </source>
</evidence>
<dbReference type="PANTHER" id="PTHR30591:SF1">
    <property type="entry name" value="RECBCD ENZYME SUBUNIT RECC"/>
    <property type="match status" value="1"/>
</dbReference>
<evidence type="ECO:0000256" key="10">
    <source>
        <dbReference type="HAMAP-Rule" id="MF_01486"/>
    </source>
</evidence>
<dbReference type="EMBL" id="SMBT01000001">
    <property type="protein sequence ID" value="TCU90138.1"/>
    <property type="molecule type" value="Genomic_DNA"/>
</dbReference>
<evidence type="ECO:0000256" key="7">
    <source>
        <dbReference type="ARBA" id="ARBA00022840"/>
    </source>
</evidence>
<accession>A0A377Q308</accession>
<evidence type="ECO:0000256" key="4">
    <source>
        <dbReference type="ARBA" id="ARBA00022801"/>
    </source>
</evidence>
<feature type="domain" description="RecC C-terminal" evidence="11">
    <location>
        <begin position="828"/>
        <end position="1048"/>
    </location>
</feature>
<dbReference type="SUPFAM" id="SSF52980">
    <property type="entry name" value="Restriction endonuclease-like"/>
    <property type="match status" value="1"/>
</dbReference>
<evidence type="ECO:0000256" key="5">
    <source>
        <dbReference type="ARBA" id="ARBA00022806"/>
    </source>
</evidence>
<keyword evidence="6 10" id="KW-0269">Exonuclease</keyword>
<dbReference type="OrthoDB" id="9762834at2"/>
<reference evidence="13 15" key="2">
    <citation type="submission" date="2019-03" db="EMBL/GenBank/DDBJ databases">
        <title>Genomic Encyclopedia of Type Strains, Phase IV (KMG-IV): sequencing the most valuable type-strain genomes for metagenomic binning, comparative biology and taxonomic classification.</title>
        <authorList>
            <person name="Goeker M."/>
        </authorList>
    </citation>
    <scope>NUCLEOTIDE SEQUENCE [LARGE SCALE GENOMIC DNA]</scope>
    <source>
        <strain evidence="13 15">DSM 3764</strain>
    </source>
</reference>
<dbReference type="EMBL" id="UGHR01000001">
    <property type="protein sequence ID" value="STQ89165.1"/>
    <property type="molecule type" value="Genomic_DNA"/>
</dbReference>
<evidence type="ECO:0000256" key="2">
    <source>
        <dbReference type="ARBA" id="ARBA00022741"/>
    </source>
</evidence>
<dbReference type="GO" id="GO:0003677">
    <property type="term" value="F:DNA binding"/>
    <property type="evidence" value="ECO:0007669"/>
    <property type="project" value="UniProtKB-UniRule"/>
</dbReference>
<dbReference type="RefSeq" id="WP_115225650.1">
    <property type="nucleotide sequence ID" value="NZ_CAWOLO010000001.1"/>
</dbReference>
<dbReference type="GO" id="GO:0005524">
    <property type="term" value="F:ATP binding"/>
    <property type="evidence" value="ECO:0007669"/>
    <property type="project" value="UniProtKB-UniRule"/>
</dbReference>
<dbReference type="GO" id="GO:0003678">
    <property type="term" value="F:DNA helicase activity"/>
    <property type="evidence" value="ECO:0007669"/>
    <property type="project" value="UniProtKB-UniRule"/>
</dbReference>
<dbReference type="InterPro" id="IPR027417">
    <property type="entry name" value="P-loop_NTPase"/>
</dbReference>
<evidence type="ECO:0000256" key="3">
    <source>
        <dbReference type="ARBA" id="ARBA00022763"/>
    </source>
</evidence>
<comment type="subunit">
    <text evidence="10">Heterotrimer of RecB, RecC and RecD. All subunits contribute to DNA-binding.</text>
</comment>
<sequence>MLHLFQSNRIDVLLAALAHQLETSPLASPFEQEKIVVQSKGMGRWLNFRLAEKQGMTAQMGYPLLASFFWDLMQRTLGGNLPKKSPFSREIMGWRVLAWLDSQPNAPVLLNYLREGGDFRRFELATRIADVFDQYLVYRADWLLAWEKNQSLGLGDDEAWQAALWRYLSKDELDIRIDGGHRGALLAATHQRLLDPRPLDLPSRVSLFGISSLPPVYMEILRALSKRCEVFIHALNPCGEPWGEIRDAAEIARLSDGFDPEDLYLEVGNPLLAVWGKQGREFFNQLIAEPEIVEYFTPFPGNHDTMLQTLKSDVLELVARSPETALRVSAEDKSLQVHICHSAMREIEVLHDQLLALFEADATLTPADIVVLMPDIEHYIPYIEAVFGRNLEKGSALSAPHVPFAIADRSLKDAAPLAQALLELLTLPQCRFASDWMMALLDIPAIARRFEIPAAELPTIHRWISELGIHWGRDGEHKAELGLPNTFEHTWRFGLDRLLLSIALPAGVAGAAAPLFAGTLPSSGVAGNQAQLAAGLAAFAETLFEQAAALSGEHTPEVWHNKLIAMIEALFAPDDDEALILADLREQIIEFSEQSRAANYDAPVDLSVPRSWLNGALSGKIPSGGFLTGAVTFCAMVPMRCLPFRVIALLGFNDGAFPRESRPPGFDLMAHNPQYGDRSRRADDRYLFLETLLSASDVLYLSYVGRGIQDNGVIPPSVVVSDLLDAVGRSFVLEDAPPQPALGNEALKWRRIERERLLKHLITEHPLQPFSPRYFQNKTPRYFKDAAINLPAYSPLWFAAATAIGQPQGQPLSVLAESLPLPDAEFKNVAFNDLLAFWRNPTRYLLRNRIGIRLADEAVEFESNEPFSLSFSAKSELNQVIWQSLEQGWSSDSIATGRAAGLLPHGGFGDMSAAKQSATLRKLYNAAEPLLSDATLAPHTFLFKFADDLQLSGALHQLRPNGQVAVWTDHSSPIELIACWLKHLALCHGAPEGVQQETRIVSQKGHWRFGTVENAGAELEKWLKYYWQGLSERLPFATRSSAKYAEALSSEEGSEDAAEKAARESWHGNSLRGFAGEESESWYEMAWRGQSLLADEGFAEMAETLLLTMYQHRKEA</sequence>
<dbReference type="NCBIfam" id="TIGR01450">
    <property type="entry name" value="recC"/>
    <property type="match status" value="1"/>
</dbReference>
<dbReference type="HAMAP" id="MF_01486">
    <property type="entry name" value="RecC"/>
    <property type="match status" value="1"/>
</dbReference>
<dbReference type="Proteomes" id="UP000255108">
    <property type="component" value="Unassembled WGS sequence"/>
</dbReference>
<proteinExistence type="inferred from homology"/>
<keyword evidence="7 10" id="KW-0067">ATP-binding</keyword>
<dbReference type="GO" id="GO:0009338">
    <property type="term" value="C:exodeoxyribonuclease V complex"/>
    <property type="evidence" value="ECO:0007669"/>
    <property type="project" value="InterPro"/>
</dbReference>
<dbReference type="PIRSF" id="PIRSF000980">
    <property type="entry name" value="RecC"/>
    <property type="match status" value="1"/>
</dbReference>
<dbReference type="InterPro" id="IPR011335">
    <property type="entry name" value="Restrct_endonuc-II-like"/>
</dbReference>
<dbReference type="AlphaFoldDB" id="A0A377Q308"/>
<organism evidence="12 14">
    <name type="scientific">Iodobacter fluviatilis</name>
    <dbReference type="NCBI Taxonomy" id="537"/>
    <lineage>
        <taxon>Bacteria</taxon>
        <taxon>Pseudomonadati</taxon>
        <taxon>Pseudomonadota</taxon>
        <taxon>Betaproteobacteria</taxon>
        <taxon>Neisseriales</taxon>
        <taxon>Chitinibacteraceae</taxon>
        <taxon>Iodobacter</taxon>
    </lineage>
</organism>
<keyword evidence="8 10" id="KW-0238">DNA-binding</keyword>
<dbReference type="GO" id="GO:0008854">
    <property type="term" value="F:exodeoxyribonuclease V activity"/>
    <property type="evidence" value="ECO:0007669"/>
    <property type="project" value="InterPro"/>
</dbReference>
<evidence type="ECO:0000256" key="6">
    <source>
        <dbReference type="ARBA" id="ARBA00022839"/>
    </source>
</evidence>
<dbReference type="Gene3D" id="3.40.50.10930">
    <property type="match status" value="1"/>
</dbReference>
<dbReference type="SUPFAM" id="SSF52540">
    <property type="entry name" value="P-loop containing nucleoside triphosphate hydrolases"/>
    <property type="match status" value="2"/>
</dbReference>
<evidence type="ECO:0000313" key="14">
    <source>
        <dbReference type="Proteomes" id="UP000255108"/>
    </source>
</evidence>
<evidence type="ECO:0000256" key="9">
    <source>
        <dbReference type="ARBA" id="ARBA00023204"/>
    </source>
</evidence>
<dbReference type="Proteomes" id="UP000295794">
    <property type="component" value="Unassembled WGS sequence"/>
</dbReference>
<keyword evidence="3 10" id="KW-0227">DNA damage</keyword>
<protein>
    <recommendedName>
        <fullName evidence="10">RecBCD enzyme subunit RecC</fullName>
    </recommendedName>
    <alternativeName>
        <fullName evidence="10">Exonuclease V subunit RecC</fullName>
        <shortName evidence="10">ExoV subunit RecC</shortName>
    </alternativeName>
    <alternativeName>
        <fullName evidence="10">Helicase/nuclease RecBCD subunit RecC</fullName>
    </alternativeName>
</protein>
<name>A0A377Q308_9NEIS</name>
<comment type="function">
    <text evidence="10">A helicase/nuclease that prepares dsDNA breaks (DSB) for recombinational DNA repair. Binds to DSBs and unwinds DNA via a highly rapid and processive ATP-dependent bidirectional helicase activity. Unwinds dsDNA until it encounters a Chi (crossover hotspot instigator) sequence from the 3' direction. Cuts ssDNA a few nucleotides 3' to the Chi site. The properties and activities of the enzyme are changed at Chi. The Chi-altered holoenzyme produces a long 3'-ssDNA overhang and facilitates RecA-binding to the ssDNA for homologous DNA recombination and repair. Holoenzyme degrades any linearized DNA that is unable to undergo homologous recombination. In the holoenzyme this subunit recognizes the wild-type Chi sequence, and when added to isolated RecB increases its ATP-dependent helicase processivity.</text>
</comment>
<keyword evidence="2 10" id="KW-0547">Nucleotide-binding</keyword>
<keyword evidence="9 10" id="KW-0234">DNA repair</keyword>
<keyword evidence="1 10" id="KW-0540">Nuclease</keyword>
<reference evidence="12 14" key="1">
    <citation type="submission" date="2018-06" db="EMBL/GenBank/DDBJ databases">
        <authorList>
            <consortium name="Pathogen Informatics"/>
            <person name="Doyle S."/>
        </authorList>
    </citation>
    <scope>NUCLEOTIDE SEQUENCE [LARGE SCALE GENOMIC DNA]</scope>
    <source>
        <strain evidence="12 14">NCTC11159</strain>
    </source>
</reference>
<dbReference type="PANTHER" id="PTHR30591">
    <property type="entry name" value="RECBCD ENZYME SUBUNIT RECC"/>
    <property type="match status" value="1"/>
</dbReference>
<dbReference type="InterPro" id="IPR041500">
    <property type="entry name" value="RecC_C"/>
</dbReference>
<dbReference type="Gene3D" id="1.10.10.160">
    <property type="match status" value="1"/>
</dbReference>
<comment type="similarity">
    <text evidence="10">Belongs to the RecC family.</text>
</comment>
<comment type="miscellaneous">
    <text evidence="10">In the RecBCD complex, RecB has a slow 3'-5' helicase, an exonuclease activity and loads RecA onto ssDNA, RecD has a fast 5'-3' helicase activity, while RecC stimulates the ATPase and processivity of the RecB helicase and contributes to recognition of the Chi site.</text>
</comment>
<dbReference type="GO" id="GO:0000724">
    <property type="term" value="P:double-strand break repair via homologous recombination"/>
    <property type="evidence" value="ECO:0007669"/>
    <property type="project" value="UniProtKB-UniRule"/>
</dbReference>
<gene>
    <name evidence="10 12" type="primary">recC</name>
    <name evidence="13" type="ORF">EV682_101157</name>
    <name evidence="12" type="ORF">NCTC11159_00176</name>
</gene>
<evidence type="ECO:0000256" key="1">
    <source>
        <dbReference type="ARBA" id="ARBA00022722"/>
    </source>
</evidence>
<evidence type="ECO:0000313" key="13">
    <source>
        <dbReference type="EMBL" id="TCU90138.1"/>
    </source>
</evidence>
<dbReference type="InterPro" id="IPR006697">
    <property type="entry name" value="RecC"/>
</dbReference>
<dbReference type="Pfam" id="PF04257">
    <property type="entry name" value="Exonuc_V_gamma"/>
    <property type="match status" value="1"/>
</dbReference>
<evidence type="ECO:0000313" key="15">
    <source>
        <dbReference type="Proteomes" id="UP000295794"/>
    </source>
</evidence>